<keyword evidence="1" id="KW-0732">Signal</keyword>
<reference evidence="2 3" key="1">
    <citation type="submission" date="2020-09" db="EMBL/GenBank/DDBJ databases">
        <title>Novel species of Mucilaginibacter isolated from a glacier on the Tibetan Plateau.</title>
        <authorList>
            <person name="Liu Q."/>
            <person name="Xin Y.-H."/>
        </authorList>
    </citation>
    <scope>NUCLEOTIDE SEQUENCE [LARGE SCALE GENOMIC DNA]</scope>
    <source>
        <strain evidence="2 3">CGMCC 1.13878</strain>
    </source>
</reference>
<accession>A0ABR7X084</accession>
<protein>
    <submittedName>
        <fullName evidence="2">Uncharacterized protein</fullName>
    </submittedName>
</protein>
<evidence type="ECO:0000313" key="3">
    <source>
        <dbReference type="Proteomes" id="UP000618754"/>
    </source>
</evidence>
<comment type="caution">
    <text evidence="2">The sequence shown here is derived from an EMBL/GenBank/DDBJ whole genome shotgun (WGS) entry which is preliminary data.</text>
</comment>
<dbReference type="RefSeq" id="WP_191173897.1">
    <property type="nucleotide sequence ID" value="NZ_JACWMW010000001.1"/>
</dbReference>
<evidence type="ECO:0000256" key="1">
    <source>
        <dbReference type="SAM" id="SignalP"/>
    </source>
</evidence>
<dbReference type="Proteomes" id="UP000618754">
    <property type="component" value="Unassembled WGS sequence"/>
</dbReference>
<sequence length="278" mass="31635">MKKILSLLLIILVKTAFCQTEQLKSRSPRETIGETYFVFAAPNAKIYGSLTDEKDEFIKVNDHKNLKLKLMKIDETNGTQIAHFIDSAGNKYNRGLFEGCFPYMVPQKDFEEARKIYSGKTVWINPSIVPATAGDARIEETKVERFKKYTVTTVSLYKNNDEPIKLTLTPESGPALTIAASLTGTNVSYMEKAWLLPKLLFLQDPKTLYNFTPQTWANIKKDYLVPGMDKDAVRLILGNPESINNSSNTGKYATDQWVYPYEYVYFEGGKYKSRNSKN</sequence>
<keyword evidence="3" id="KW-1185">Reference proteome</keyword>
<feature type="signal peptide" evidence="1">
    <location>
        <begin position="1"/>
        <end position="18"/>
    </location>
</feature>
<evidence type="ECO:0000313" key="2">
    <source>
        <dbReference type="EMBL" id="MBD1383989.1"/>
    </source>
</evidence>
<proteinExistence type="predicted"/>
<organism evidence="2 3">
    <name type="scientific">Mucilaginibacter rigui</name>
    <dbReference type="NCBI Taxonomy" id="534635"/>
    <lineage>
        <taxon>Bacteria</taxon>
        <taxon>Pseudomonadati</taxon>
        <taxon>Bacteroidota</taxon>
        <taxon>Sphingobacteriia</taxon>
        <taxon>Sphingobacteriales</taxon>
        <taxon>Sphingobacteriaceae</taxon>
        <taxon>Mucilaginibacter</taxon>
    </lineage>
</organism>
<name>A0ABR7X084_9SPHI</name>
<feature type="chain" id="PRO_5047170155" evidence="1">
    <location>
        <begin position="19"/>
        <end position="278"/>
    </location>
</feature>
<gene>
    <name evidence="2" type="ORF">IDJ75_01775</name>
</gene>
<dbReference type="EMBL" id="JACWMW010000001">
    <property type="protein sequence ID" value="MBD1383989.1"/>
    <property type="molecule type" value="Genomic_DNA"/>
</dbReference>